<reference evidence="2" key="1">
    <citation type="submission" date="2017-09" db="EMBL/GenBank/DDBJ databases">
        <title>Depth-based differentiation of microbial function through sediment-hosted aquifers and enrichment of novel symbionts in the deep terrestrial subsurface.</title>
        <authorList>
            <person name="Probst A.J."/>
            <person name="Ladd B."/>
            <person name="Jarett J.K."/>
            <person name="Geller-Mcgrath D.E."/>
            <person name="Sieber C.M.K."/>
            <person name="Emerson J.B."/>
            <person name="Anantharaman K."/>
            <person name="Thomas B.C."/>
            <person name="Malmstrom R."/>
            <person name="Stieglmeier M."/>
            <person name="Klingl A."/>
            <person name="Woyke T."/>
            <person name="Ryan C.M."/>
            <person name="Banfield J.F."/>
        </authorList>
    </citation>
    <scope>NUCLEOTIDE SEQUENCE [LARGE SCALE GENOMIC DNA]</scope>
</reference>
<name>A0A2M7TJE8_9BACT</name>
<gene>
    <name evidence="1" type="ORF">COY29_06270</name>
</gene>
<sequence length="281" mass="32809">MFSNYLATQKDLKTVEDGLRFVMHPKMRFVFKDKSKIVNTAVISYDSRFIYIWKINPIKLTFKIPHNLDILNEWQSGWWAGIVSKQIKKYLPDEIKKTTQFEIPIISGGFLTPFITLQKEKDVSANPYITEESYLATVVHEFGHVYWNNFKLWWQSNKKVNLDYIQTAIDLYSSGKSSSLSKNNLIHISSPTYLGEVFAFCTEYCSSEFFWPKHKQKIDKYAISQIEKIAHEEKLKDLNTQDSTFEPTTNSHDYALIVGKILLTQFPTNWTSTLTRPLIFT</sequence>
<organism evidence="1 2">
    <name type="scientific">Candidatus Woesebacteria bacterium CG_4_10_14_0_2_um_filter_39_14</name>
    <dbReference type="NCBI Taxonomy" id="1975054"/>
    <lineage>
        <taxon>Bacteria</taxon>
        <taxon>Candidatus Woeseibacteriota</taxon>
    </lineage>
</organism>
<dbReference type="Proteomes" id="UP000229753">
    <property type="component" value="Unassembled WGS sequence"/>
</dbReference>
<dbReference type="EMBL" id="PFNO01000211">
    <property type="protein sequence ID" value="PIZ46662.1"/>
    <property type="molecule type" value="Genomic_DNA"/>
</dbReference>
<dbReference type="AlphaFoldDB" id="A0A2M7TJE8"/>
<protein>
    <submittedName>
        <fullName evidence="1">Uncharacterized protein</fullName>
    </submittedName>
</protein>
<comment type="caution">
    <text evidence="1">The sequence shown here is derived from an EMBL/GenBank/DDBJ whole genome shotgun (WGS) entry which is preliminary data.</text>
</comment>
<accession>A0A2M7TJE8</accession>
<evidence type="ECO:0000313" key="2">
    <source>
        <dbReference type="Proteomes" id="UP000229753"/>
    </source>
</evidence>
<proteinExistence type="predicted"/>
<evidence type="ECO:0000313" key="1">
    <source>
        <dbReference type="EMBL" id="PIZ46662.1"/>
    </source>
</evidence>